<reference evidence="1 2" key="1">
    <citation type="journal article" date="2015" name="Genome Announc.">
        <title>Expanding the biotechnology potential of lactobacilli through comparative genomics of 213 strains and associated genera.</title>
        <authorList>
            <person name="Sun Z."/>
            <person name="Harris H.M."/>
            <person name="McCann A."/>
            <person name="Guo C."/>
            <person name="Argimon S."/>
            <person name="Zhang W."/>
            <person name="Yang X."/>
            <person name="Jeffery I.B."/>
            <person name="Cooney J.C."/>
            <person name="Kagawa T.F."/>
            <person name="Liu W."/>
            <person name="Song Y."/>
            <person name="Salvetti E."/>
            <person name="Wrobel A."/>
            <person name="Rasinkangas P."/>
            <person name="Parkhill J."/>
            <person name="Rea M.C."/>
            <person name="O'Sullivan O."/>
            <person name="Ritari J."/>
            <person name="Douillard F.P."/>
            <person name="Paul Ross R."/>
            <person name="Yang R."/>
            <person name="Briner A.E."/>
            <person name="Felis G.E."/>
            <person name="de Vos W.M."/>
            <person name="Barrangou R."/>
            <person name="Klaenhammer T.R."/>
            <person name="Caufield P.W."/>
            <person name="Cui Y."/>
            <person name="Zhang H."/>
            <person name="O'Toole P.W."/>
        </authorList>
    </citation>
    <scope>NUCLEOTIDE SEQUENCE [LARGE SCALE GENOMIC DNA]</scope>
    <source>
        <strain evidence="1 2">DSM 13343</strain>
    </source>
</reference>
<keyword evidence="2" id="KW-1185">Reference proteome</keyword>
<sequence>MQISPAEFEPKWFSSVQILGKSSSNGLCLKAGAGRTGNLSNFPQWRQTLSLTYFRAARQLV</sequence>
<accession>A0A0R1RDX4</accession>
<gene>
    <name evidence="1" type="ORF">FD01_GL002438</name>
</gene>
<dbReference type="Proteomes" id="UP000051790">
    <property type="component" value="Unassembled WGS sequence"/>
</dbReference>
<name>A0A0R1RDX4_9LACO</name>
<dbReference type="AlphaFoldDB" id="A0A0R1RDX4"/>
<comment type="caution">
    <text evidence="1">The sequence shown here is derived from an EMBL/GenBank/DDBJ whole genome shotgun (WGS) entry which is preliminary data.</text>
</comment>
<organism evidence="1 2">
    <name type="scientific">Lacticaseibacillus manihotivorans DSM 13343 = JCM 12514</name>
    <dbReference type="NCBI Taxonomy" id="1423769"/>
    <lineage>
        <taxon>Bacteria</taxon>
        <taxon>Bacillati</taxon>
        <taxon>Bacillota</taxon>
        <taxon>Bacilli</taxon>
        <taxon>Lactobacillales</taxon>
        <taxon>Lactobacillaceae</taxon>
        <taxon>Lacticaseibacillus</taxon>
    </lineage>
</organism>
<dbReference type="EMBL" id="AZEU01000039">
    <property type="protein sequence ID" value="KRL52386.1"/>
    <property type="molecule type" value="Genomic_DNA"/>
</dbReference>
<protein>
    <submittedName>
        <fullName evidence="1">Uncharacterized protein</fullName>
    </submittedName>
</protein>
<evidence type="ECO:0000313" key="1">
    <source>
        <dbReference type="EMBL" id="KRL52386.1"/>
    </source>
</evidence>
<evidence type="ECO:0000313" key="2">
    <source>
        <dbReference type="Proteomes" id="UP000051790"/>
    </source>
</evidence>
<proteinExistence type="predicted"/>
<dbReference type="PATRIC" id="fig|1423769.4.peg.2627"/>